<protein>
    <submittedName>
        <fullName evidence="1">Uncharacterized protein</fullName>
    </submittedName>
</protein>
<name>A0A285UYY0_9HYPH</name>
<evidence type="ECO:0000313" key="1">
    <source>
        <dbReference type="EMBL" id="SOC46558.1"/>
    </source>
</evidence>
<dbReference type="OrthoDB" id="8278685at2"/>
<reference evidence="1 2" key="1">
    <citation type="submission" date="2017-08" db="EMBL/GenBank/DDBJ databases">
        <authorList>
            <person name="de Groot N.N."/>
        </authorList>
    </citation>
    <scope>NUCLEOTIDE SEQUENCE [LARGE SCALE GENOMIC DNA]</scope>
    <source>
        <strain evidence="1 2">JC85</strain>
    </source>
</reference>
<dbReference type="Proteomes" id="UP000219167">
    <property type="component" value="Unassembled WGS sequence"/>
</dbReference>
<sequence>MHQINRLAIAASATRVLSVADFCKEYKIAKPEEAKLLRLFGRYATECELRYNVTREPRVH</sequence>
<dbReference type="AlphaFoldDB" id="A0A285UYY0"/>
<gene>
    <name evidence="1" type="ORF">SAMN05892877_12328</name>
</gene>
<organism evidence="1 2">
    <name type="scientific">Rhizobium subbaraonis</name>
    <dbReference type="NCBI Taxonomy" id="908946"/>
    <lineage>
        <taxon>Bacteria</taxon>
        <taxon>Pseudomonadati</taxon>
        <taxon>Pseudomonadota</taxon>
        <taxon>Alphaproteobacteria</taxon>
        <taxon>Hyphomicrobiales</taxon>
        <taxon>Rhizobiaceae</taxon>
        <taxon>Rhizobium/Agrobacterium group</taxon>
        <taxon>Rhizobium</taxon>
    </lineage>
</organism>
<dbReference type="EMBL" id="OBQD01000023">
    <property type="protein sequence ID" value="SOC46558.1"/>
    <property type="molecule type" value="Genomic_DNA"/>
</dbReference>
<evidence type="ECO:0000313" key="2">
    <source>
        <dbReference type="Proteomes" id="UP000219167"/>
    </source>
</evidence>
<proteinExistence type="predicted"/>
<dbReference type="RefSeq" id="WP_097142694.1">
    <property type="nucleotide sequence ID" value="NZ_OBQD01000023.1"/>
</dbReference>
<keyword evidence="2" id="KW-1185">Reference proteome</keyword>
<accession>A0A285UYY0</accession>